<accession>A0A0E9QED7</accession>
<dbReference type="AlphaFoldDB" id="A0A0E9QED7"/>
<reference evidence="1" key="2">
    <citation type="journal article" date="2015" name="Fish Shellfish Immunol.">
        <title>Early steps in the European eel (Anguilla anguilla)-Vibrio vulnificus interaction in the gills: Role of the RtxA13 toxin.</title>
        <authorList>
            <person name="Callol A."/>
            <person name="Pajuelo D."/>
            <person name="Ebbesson L."/>
            <person name="Teles M."/>
            <person name="MacKenzie S."/>
            <person name="Amaro C."/>
        </authorList>
    </citation>
    <scope>NUCLEOTIDE SEQUENCE</scope>
</reference>
<evidence type="ECO:0000313" key="1">
    <source>
        <dbReference type="EMBL" id="JAH14700.1"/>
    </source>
</evidence>
<protein>
    <submittedName>
        <fullName evidence="1">Uncharacterized protein</fullName>
    </submittedName>
</protein>
<sequence>MCFLTEFTEAGIILKGTRKLSLSSTKHLYLLFIYLFK</sequence>
<dbReference type="EMBL" id="GBXM01093877">
    <property type="protein sequence ID" value="JAH14700.1"/>
    <property type="molecule type" value="Transcribed_RNA"/>
</dbReference>
<name>A0A0E9QED7_ANGAN</name>
<reference evidence="1" key="1">
    <citation type="submission" date="2014-11" db="EMBL/GenBank/DDBJ databases">
        <authorList>
            <person name="Amaro Gonzalez C."/>
        </authorList>
    </citation>
    <scope>NUCLEOTIDE SEQUENCE</scope>
</reference>
<organism evidence="1">
    <name type="scientific">Anguilla anguilla</name>
    <name type="common">European freshwater eel</name>
    <name type="synonym">Muraena anguilla</name>
    <dbReference type="NCBI Taxonomy" id="7936"/>
    <lineage>
        <taxon>Eukaryota</taxon>
        <taxon>Metazoa</taxon>
        <taxon>Chordata</taxon>
        <taxon>Craniata</taxon>
        <taxon>Vertebrata</taxon>
        <taxon>Euteleostomi</taxon>
        <taxon>Actinopterygii</taxon>
        <taxon>Neopterygii</taxon>
        <taxon>Teleostei</taxon>
        <taxon>Anguilliformes</taxon>
        <taxon>Anguillidae</taxon>
        <taxon>Anguilla</taxon>
    </lineage>
</organism>
<proteinExistence type="predicted"/>